<comment type="caution">
    <text evidence="1">The sequence shown here is derived from an EMBL/GenBank/DDBJ whole genome shotgun (WGS) entry which is preliminary data.</text>
</comment>
<gene>
    <name evidence="1" type="ORF">Fmac_007173</name>
</gene>
<dbReference type="AlphaFoldDB" id="A0ABD1NE93"/>
<dbReference type="Proteomes" id="UP001603857">
    <property type="component" value="Unassembled WGS sequence"/>
</dbReference>
<protein>
    <submittedName>
        <fullName evidence="1">Uncharacterized protein</fullName>
    </submittedName>
</protein>
<dbReference type="EMBL" id="JBGMDY010000002">
    <property type="protein sequence ID" value="KAL2345888.1"/>
    <property type="molecule type" value="Genomic_DNA"/>
</dbReference>
<organism evidence="1 2">
    <name type="scientific">Flemingia macrophylla</name>
    <dbReference type="NCBI Taxonomy" id="520843"/>
    <lineage>
        <taxon>Eukaryota</taxon>
        <taxon>Viridiplantae</taxon>
        <taxon>Streptophyta</taxon>
        <taxon>Embryophyta</taxon>
        <taxon>Tracheophyta</taxon>
        <taxon>Spermatophyta</taxon>
        <taxon>Magnoliopsida</taxon>
        <taxon>eudicotyledons</taxon>
        <taxon>Gunneridae</taxon>
        <taxon>Pentapetalae</taxon>
        <taxon>rosids</taxon>
        <taxon>fabids</taxon>
        <taxon>Fabales</taxon>
        <taxon>Fabaceae</taxon>
        <taxon>Papilionoideae</taxon>
        <taxon>50 kb inversion clade</taxon>
        <taxon>NPAAA clade</taxon>
        <taxon>indigoferoid/millettioid clade</taxon>
        <taxon>Phaseoleae</taxon>
        <taxon>Flemingia</taxon>
    </lineage>
</organism>
<sequence>MRKSGEEAAAEGVGIWDCGSPLYDSYELVSLSHTIQRHMMGWLHHAEAASKPKELALSTQTLSKHSSRLTNFTQFFTKFTPQKMKKEHKKIKARCSFWIF</sequence>
<dbReference type="PANTHER" id="PTHR33978:SF18">
    <property type="entry name" value="OS01G0656300 PROTEIN"/>
    <property type="match status" value="1"/>
</dbReference>
<keyword evidence="2" id="KW-1185">Reference proteome</keyword>
<dbReference type="PANTHER" id="PTHR33978">
    <property type="entry name" value="SERINE/THREONINE-KINASE"/>
    <property type="match status" value="1"/>
</dbReference>
<reference evidence="1 2" key="1">
    <citation type="submission" date="2024-08" db="EMBL/GenBank/DDBJ databases">
        <title>Insights into the chromosomal genome structure of Flemingia macrophylla.</title>
        <authorList>
            <person name="Ding Y."/>
            <person name="Zhao Y."/>
            <person name="Bi W."/>
            <person name="Wu M."/>
            <person name="Zhao G."/>
            <person name="Gong Y."/>
            <person name="Li W."/>
            <person name="Zhang P."/>
        </authorList>
    </citation>
    <scope>NUCLEOTIDE SEQUENCE [LARGE SCALE GENOMIC DNA]</scope>
    <source>
        <strain evidence="1">DYQJB</strain>
        <tissue evidence="1">Leaf</tissue>
    </source>
</reference>
<name>A0ABD1NE93_9FABA</name>
<evidence type="ECO:0000313" key="2">
    <source>
        <dbReference type="Proteomes" id="UP001603857"/>
    </source>
</evidence>
<accession>A0ABD1NE93</accession>
<proteinExistence type="predicted"/>
<evidence type="ECO:0000313" key="1">
    <source>
        <dbReference type="EMBL" id="KAL2345888.1"/>
    </source>
</evidence>